<evidence type="ECO:0000313" key="2">
    <source>
        <dbReference type="EMBL" id="WAS96421.1"/>
    </source>
</evidence>
<reference evidence="2" key="1">
    <citation type="submission" date="2022-11" db="EMBL/GenBank/DDBJ databases">
        <title>Minimal conservation of predation-associated metabolite biosynthetic gene clusters underscores biosynthetic potential of Myxococcota including descriptions for ten novel species: Archangium lansinium sp. nov., Myxococcus landrumus sp. nov., Nannocystis bai.</title>
        <authorList>
            <person name="Ahearne A."/>
            <person name="Stevens C."/>
            <person name="Dowd S."/>
        </authorList>
    </citation>
    <scope>NUCLEOTIDE SEQUENCE</scope>
    <source>
        <strain evidence="2">Fl3</strain>
    </source>
</reference>
<dbReference type="Proteomes" id="UP001164459">
    <property type="component" value="Chromosome"/>
</dbReference>
<evidence type="ECO:0000313" key="3">
    <source>
        <dbReference type="Proteomes" id="UP001164459"/>
    </source>
</evidence>
<dbReference type="RefSeq" id="WP_269038768.1">
    <property type="nucleotide sequence ID" value="NZ_CP114040.1"/>
</dbReference>
<evidence type="ECO:0008006" key="4">
    <source>
        <dbReference type="Google" id="ProtNLM"/>
    </source>
</evidence>
<accession>A0ABY7HB39</accession>
<protein>
    <recommendedName>
        <fullName evidence="4">DUF4259 domain-containing protein</fullName>
    </recommendedName>
</protein>
<sequence length="287" mass="30918">MSDAMGTWGDGIYDNDSALDGLAALVARREGTTEAARLVAHIGLLAWLDPVGVTHDPPALWVRLDDHAAAIAQLPEDTRAALQRLRDDPEGVTEHGSRTPEVQAALGGYCDGPRMDALLRFPGAQPVIDELAGRAVAQLDRVLGRKVDLYEVAGDLVALGVLVELAKAGLWTPQPARVAAWRTGFAAIDKATRSERGFWWKYVRRVHTGFDLLAPPPPDAPAKRARPLVRKPAAPAPAEPERYTHPKFGAGTLIARTGSGDGATLELRFDDGVTRKILARFLAPERS</sequence>
<dbReference type="EMBL" id="CP114040">
    <property type="protein sequence ID" value="WAS96421.1"/>
    <property type="molecule type" value="Genomic_DNA"/>
</dbReference>
<proteinExistence type="predicted"/>
<name>A0ABY7HB39_9BACT</name>
<keyword evidence="3" id="KW-1185">Reference proteome</keyword>
<evidence type="ECO:0000256" key="1">
    <source>
        <dbReference type="SAM" id="MobiDB-lite"/>
    </source>
</evidence>
<gene>
    <name evidence="2" type="ORF">O0S08_09705</name>
</gene>
<organism evidence="2 3">
    <name type="scientific">Nannocystis punicea</name>
    <dbReference type="NCBI Taxonomy" id="2995304"/>
    <lineage>
        <taxon>Bacteria</taxon>
        <taxon>Pseudomonadati</taxon>
        <taxon>Myxococcota</taxon>
        <taxon>Polyangia</taxon>
        <taxon>Nannocystales</taxon>
        <taxon>Nannocystaceae</taxon>
        <taxon>Nannocystis</taxon>
    </lineage>
</organism>
<feature type="region of interest" description="Disordered" evidence="1">
    <location>
        <begin position="215"/>
        <end position="242"/>
    </location>
</feature>